<reference evidence="1 2" key="1">
    <citation type="submission" date="2019-02" db="EMBL/GenBank/DDBJ databases">
        <title>Deep-cultivation of Planctomycetes and their phenomic and genomic characterization uncovers novel biology.</title>
        <authorList>
            <person name="Wiegand S."/>
            <person name="Jogler M."/>
            <person name="Boedeker C."/>
            <person name="Pinto D."/>
            <person name="Vollmers J."/>
            <person name="Rivas-Marin E."/>
            <person name="Kohn T."/>
            <person name="Peeters S.H."/>
            <person name="Heuer A."/>
            <person name="Rast P."/>
            <person name="Oberbeckmann S."/>
            <person name="Bunk B."/>
            <person name="Jeske O."/>
            <person name="Meyerdierks A."/>
            <person name="Storesund J.E."/>
            <person name="Kallscheuer N."/>
            <person name="Luecker S."/>
            <person name="Lage O.M."/>
            <person name="Pohl T."/>
            <person name="Merkel B.J."/>
            <person name="Hornburger P."/>
            <person name="Mueller R.-W."/>
            <person name="Bruemmer F."/>
            <person name="Labrenz M."/>
            <person name="Spormann A.M."/>
            <person name="Op den Camp H."/>
            <person name="Overmann J."/>
            <person name="Amann R."/>
            <person name="Jetten M.S.M."/>
            <person name="Mascher T."/>
            <person name="Medema M.H."/>
            <person name="Devos D.P."/>
            <person name="Kaster A.-K."/>
            <person name="Ovreas L."/>
            <person name="Rohde M."/>
            <person name="Galperin M.Y."/>
            <person name="Jogler C."/>
        </authorList>
    </citation>
    <scope>NUCLEOTIDE SEQUENCE [LARGE SCALE GENOMIC DNA]</scope>
    <source>
        <strain evidence="1 2">Pla85_3_4</strain>
    </source>
</reference>
<dbReference type="AlphaFoldDB" id="A0A518DW64"/>
<name>A0A518DW64_9BACT</name>
<dbReference type="Gene3D" id="1.25.40.10">
    <property type="entry name" value="Tetratricopeptide repeat domain"/>
    <property type="match status" value="1"/>
</dbReference>
<dbReference type="KEGG" id="lcre:Pla8534_38950"/>
<dbReference type="OrthoDB" id="264557at2"/>
<dbReference type="NCBIfam" id="NF047558">
    <property type="entry name" value="TPR_END_plus"/>
    <property type="match status" value="1"/>
</dbReference>
<dbReference type="SUPFAM" id="SSF48452">
    <property type="entry name" value="TPR-like"/>
    <property type="match status" value="1"/>
</dbReference>
<protein>
    <submittedName>
        <fullName evidence="1">Tetratricopeptide repeat protein</fullName>
    </submittedName>
</protein>
<organism evidence="1 2">
    <name type="scientific">Lignipirellula cremea</name>
    <dbReference type="NCBI Taxonomy" id="2528010"/>
    <lineage>
        <taxon>Bacteria</taxon>
        <taxon>Pseudomonadati</taxon>
        <taxon>Planctomycetota</taxon>
        <taxon>Planctomycetia</taxon>
        <taxon>Pirellulales</taxon>
        <taxon>Pirellulaceae</taxon>
        <taxon>Lignipirellula</taxon>
    </lineage>
</organism>
<evidence type="ECO:0000313" key="2">
    <source>
        <dbReference type="Proteomes" id="UP000317648"/>
    </source>
</evidence>
<proteinExistence type="predicted"/>
<dbReference type="Proteomes" id="UP000317648">
    <property type="component" value="Chromosome"/>
</dbReference>
<dbReference type="EMBL" id="CP036433">
    <property type="protein sequence ID" value="QDU96076.1"/>
    <property type="molecule type" value="Genomic_DNA"/>
</dbReference>
<accession>A0A518DW64</accession>
<gene>
    <name evidence="1" type="ORF">Pla8534_38950</name>
</gene>
<dbReference type="InterPro" id="IPR019734">
    <property type="entry name" value="TPR_rpt"/>
</dbReference>
<sequence length="191" mass="21483">MTVPATDLNRIRRRQLLSQAEGYLELILGFNENWTLPADVRDPLALRALEAIDTLEQENWRKSHVLFLKGQTLRAMGQYGAALIPLAEASDLAPRNLHIHLAMAWCHKRVNALSLAISDLENALEIDSEQAIVHYNLACYWSLAKNPASAARYLGQAFDLDPDYREMVAGESDFDPIRHHPAFQQVIGLVV</sequence>
<dbReference type="RefSeq" id="WP_145054748.1">
    <property type="nucleotide sequence ID" value="NZ_CP036433.1"/>
</dbReference>
<dbReference type="InterPro" id="IPR011990">
    <property type="entry name" value="TPR-like_helical_dom_sf"/>
</dbReference>
<evidence type="ECO:0000313" key="1">
    <source>
        <dbReference type="EMBL" id="QDU96076.1"/>
    </source>
</evidence>
<dbReference type="SMART" id="SM00028">
    <property type="entry name" value="TPR"/>
    <property type="match status" value="3"/>
</dbReference>
<keyword evidence="2" id="KW-1185">Reference proteome</keyword>